<protein>
    <submittedName>
        <fullName evidence="3">CubicO group peptidase (Beta-lactamase class C family)</fullName>
    </submittedName>
</protein>
<organism evidence="3 4">
    <name type="scientific">Dyella japonica</name>
    <dbReference type="NCBI Taxonomy" id="231455"/>
    <lineage>
        <taxon>Bacteria</taxon>
        <taxon>Pseudomonadati</taxon>
        <taxon>Pseudomonadota</taxon>
        <taxon>Gammaproteobacteria</taxon>
        <taxon>Lysobacterales</taxon>
        <taxon>Rhodanobacteraceae</taxon>
        <taxon>Dyella</taxon>
    </lineage>
</organism>
<gene>
    <name evidence="3" type="ORF">ABIC75_003294</name>
</gene>
<reference evidence="3 4" key="1">
    <citation type="submission" date="2024-06" db="EMBL/GenBank/DDBJ databases">
        <title>Sorghum-associated microbial communities from plants grown in Nebraska, USA.</title>
        <authorList>
            <person name="Schachtman D."/>
        </authorList>
    </citation>
    <scope>NUCLEOTIDE SEQUENCE [LARGE SCALE GENOMIC DNA]</scope>
    <source>
        <strain evidence="3 4">1073</strain>
    </source>
</reference>
<dbReference type="PANTHER" id="PTHR46825:SF15">
    <property type="entry name" value="BETA-LACTAMASE-RELATED DOMAIN-CONTAINING PROTEIN"/>
    <property type="match status" value="1"/>
</dbReference>
<accession>A0ABV2JXK9</accession>
<feature type="domain" description="Beta-lactamase-related" evidence="2">
    <location>
        <begin position="198"/>
        <end position="525"/>
    </location>
</feature>
<dbReference type="EMBL" id="JBEPMU010000005">
    <property type="protein sequence ID" value="MET3653557.1"/>
    <property type="molecule type" value="Genomic_DNA"/>
</dbReference>
<dbReference type="Pfam" id="PF00144">
    <property type="entry name" value="Beta-lactamase"/>
    <property type="match status" value="1"/>
</dbReference>
<comment type="caution">
    <text evidence="3">The sequence shown here is derived from an EMBL/GenBank/DDBJ whole genome shotgun (WGS) entry which is preliminary data.</text>
</comment>
<evidence type="ECO:0000256" key="1">
    <source>
        <dbReference type="SAM" id="SignalP"/>
    </source>
</evidence>
<evidence type="ECO:0000313" key="3">
    <source>
        <dbReference type="EMBL" id="MET3653557.1"/>
    </source>
</evidence>
<sequence>MLMRCVAFVGLFVLTTSALAGATPPPAAPAAGAAIKADTPKATSAGTQFMVPADWTLHASGNKVTLNPPEAGSQAVLVDVKAATPDDAVAQAWKAYAPTKTWPLQVASDVAPRDDWDQIRVYNYETSANDKRGVTAIAYRHGEQYTVLIYDVANAVGEKRASQLRAISDRLLPKGYKRESFAGKSAHPLDAARVQTLKAFVDDARKAYDVPGVAIGLIDHGKVVFAGGLGVREINKPEAVDADTLFMIASNTKALTTLMLAREVDQKKFTWNTPVVQVMPTFKLGDAATTKQVLMRHLICACTGMPRQDMEWLLNSRDATPATVLRALSGMQPTSKFGELFQYSNLMAAAAGYIGGHVLYPDMELGAAYDLAMQKQVFDPLGMKITTFDYDRALLGNHATPHGLDVDGHTAVAGMGINDSIRAARPAGAAWSAVSDMLRYVQMELANGVLPDGERYVSTQALLERRKPNVALGTTATYGMGLMVDHTWGVPVVHHGGDLAGFHSDMMWLPEQGVGAVILTNADAGVFIRGPFQRRLLEVLFDGKPLAQGDIDAGVKRLKAQIAAERKRLTVPADPAEVAKLANDYRNPSVGSIQVDRNGKNAVFNFGAWHSEVASRRNDDGSLSFVTISPGTDGFEFVVAGTADRRKLVLRDDQHEYVYDEVK</sequence>
<keyword evidence="1" id="KW-0732">Signal</keyword>
<dbReference type="RefSeq" id="WP_354014946.1">
    <property type="nucleotide sequence ID" value="NZ_JBEPMU010000005.1"/>
</dbReference>
<name>A0ABV2JXK9_9GAMM</name>
<dbReference type="InterPro" id="IPR050491">
    <property type="entry name" value="AmpC-like"/>
</dbReference>
<feature type="signal peptide" evidence="1">
    <location>
        <begin position="1"/>
        <end position="20"/>
    </location>
</feature>
<dbReference type="InterPro" id="IPR001466">
    <property type="entry name" value="Beta-lactam-related"/>
</dbReference>
<dbReference type="Proteomes" id="UP001549184">
    <property type="component" value="Unassembled WGS sequence"/>
</dbReference>
<dbReference type="PANTHER" id="PTHR46825">
    <property type="entry name" value="D-ALANYL-D-ALANINE-CARBOXYPEPTIDASE/ENDOPEPTIDASE AMPH"/>
    <property type="match status" value="1"/>
</dbReference>
<keyword evidence="4" id="KW-1185">Reference proteome</keyword>
<dbReference type="InterPro" id="IPR012338">
    <property type="entry name" value="Beta-lactam/transpept-like"/>
</dbReference>
<evidence type="ECO:0000259" key="2">
    <source>
        <dbReference type="Pfam" id="PF00144"/>
    </source>
</evidence>
<proteinExistence type="predicted"/>
<dbReference type="Gene3D" id="3.40.710.10">
    <property type="entry name" value="DD-peptidase/beta-lactamase superfamily"/>
    <property type="match status" value="1"/>
</dbReference>
<feature type="chain" id="PRO_5047222512" evidence="1">
    <location>
        <begin position="21"/>
        <end position="663"/>
    </location>
</feature>
<dbReference type="SUPFAM" id="SSF56601">
    <property type="entry name" value="beta-lactamase/transpeptidase-like"/>
    <property type="match status" value="1"/>
</dbReference>
<evidence type="ECO:0000313" key="4">
    <source>
        <dbReference type="Proteomes" id="UP001549184"/>
    </source>
</evidence>